<evidence type="ECO:0000256" key="1">
    <source>
        <dbReference type="ARBA" id="ARBA00022884"/>
    </source>
</evidence>
<name>A0A9D4UNJ3_ADICA</name>
<dbReference type="SUPFAM" id="SSF54928">
    <property type="entry name" value="RNA-binding domain, RBD"/>
    <property type="match status" value="1"/>
</dbReference>
<feature type="compositionally biased region" description="Low complexity" evidence="3">
    <location>
        <begin position="122"/>
        <end position="140"/>
    </location>
</feature>
<sequence length="162" mass="17188">MAQASKRLLLGGLAQSLRGRLCQAPSSLMSVRTYTEGSKLFVGGISFRTTEDGLREAFGAHGEVVDAKIIMDRETGRSRGFGFVTYYKEEDADAALSKLNGHNLDGRAIRVDRASTRPARPSSDFGSGSGFGSSFALDSSESAPADDDWGSIPSLDASTSNQ</sequence>
<feature type="region of interest" description="Disordered" evidence="3">
    <location>
        <begin position="111"/>
        <end position="162"/>
    </location>
</feature>
<dbReference type="PANTHER" id="PTHR48027">
    <property type="entry name" value="HETEROGENEOUS NUCLEAR RIBONUCLEOPROTEIN 87F-RELATED"/>
    <property type="match status" value="1"/>
</dbReference>
<accession>A0A9D4UNJ3</accession>
<dbReference type="CDD" id="cd21608">
    <property type="entry name" value="RRM2_NsCP33_like"/>
    <property type="match status" value="1"/>
</dbReference>
<proteinExistence type="predicted"/>
<protein>
    <recommendedName>
        <fullName evidence="4">RRM domain-containing protein</fullName>
    </recommendedName>
</protein>
<dbReference type="InterPro" id="IPR000504">
    <property type="entry name" value="RRM_dom"/>
</dbReference>
<dbReference type="Pfam" id="PF00076">
    <property type="entry name" value="RRM_1"/>
    <property type="match status" value="1"/>
</dbReference>
<comment type="caution">
    <text evidence="5">The sequence shown here is derived from an EMBL/GenBank/DDBJ whole genome shotgun (WGS) entry which is preliminary data.</text>
</comment>
<evidence type="ECO:0000256" key="3">
    <source>
        <dbReference type="SAM" id="MobiDB-lite"/>
    </source>
</evidence>
<dbReference type="OrthoDB" id="439808at2759"/>
<dbReference type="InterPro" id="IPR048289">
    <property type="entry name" value="RRM2_NsCP33-like"/>
</dbReference>
<reference evidence="5" key="1">
    <citation type="submission" date="2021-01" db="EMBL/GenBank/DDBJ databases">
        <title>Adiantum capillus-veneris genome.</title>
        <authorList>
            <person name="Fang Y."/>
            <person name="Liao Q."/>
        </authorList>
    </citation>
    <scope>NUCLEOTIDE SEQUENCE</scope>
    <source>
        <strain evidence="5">H3</strain>
        <tissue evidence="5">Leaf</tissue>
    </source>
</reference>
<dbReference type="GO" id="GO:0003723">
    <property type="term" value="F:RNA binding"/>
    <property type="evidence" value="ECO:0007669"/>
    <property type="project" value="UniProtKB-UniRule"/>
</dbReference>
<dbReference type="InterPro" id="IPR052462">
    <property type="entry name" value="SLIRP/GR-RBP-like"/>
</dbReference>
<keyword evidence="1 2" id="KW-0694">RNA-binding</keyword>
<dbReference type="InterPro" id="IPR035979">
    <property type="entry name" value="RBD_domain_sf"/>
</dbReference>
<organism evidence="5 6">
    <name type="scientific">Adiantum capillus-veneris</name>
    <name type="common">Maidenhair fern</name>
    <dbReference type="NCBI Taxonomy" id="13818"/>
    <lineage>
        <taxon>Eukaryota</taxon>
        <taxon>Viridiplantae</taxon>
        <taxon>Streptophyta</taxon>
        <taxon>Embryophyta</taxon>
        <taxon>Tracheophyta</taxon>
        <taxon>Polypodiopsida</taxon>
        <taxon>Polypodiidae</taxon>
        <taxon>Polypodiales</taxon>
        <taxon>Pteridineae</taxon>
        <taxon>Pteridaceae</taxon>
        <taxon>Vittarioideae</taxon>
        <taxon>Adiantum</taxon>
    </lineage>
</organism>
<dbReference type="AlphaFoldDB" id="A0A9D4UNJ3"/>
<gene>
    <name evidence="5" type="ORF">GOP47_0015174</name>
</gene>
<dbReference type="PROSITE" id="PS50102">
    <property type="entry name" value="RRM"/>
    <property type="match status" value="1"/>
</dbReference>
<feature type="domain" description="RRM" evidence="4">
    <location>
        <begin position="38"/>
        <end position="116"/>
    </location>
</feature>
<dbReference type="EMBL" id="JABFUD020000014">
    <property type="protein sequence ID" value="KAI5070831.1"/>
    <property type="molecule type" value="Genomic_DNA"/>
</dbReference>
<evidence type="ECO:0000313" key="5">
    <source>
        <dbReference type="EMBL" id="KAI5070831.1"/>
    </source>
</evidence>
<dbReference type="InterPro" id="IPR012677">
    <property type="entry name" value="Nucleotide-bd_a/b_plait_sf"/>
</dbReference>
<evidence type="ECO:0000256" key="2">
    <source>
        <dbReference type="PROSITE-ProRule" id="PRU00176"/>
    </source>
</evidence>
<dbReference type="Proteomes" id="UP000886520">
    <property type="component" value="Chromosome 14"/>
</dbReference>
<dbReference type="Gene3D" id="3.30.70.330">
    <property type="match status" value="1"/>
</dbReference>
<keyword evidence="6" id="KW-1185">Reference proteome</keyword>
<dbReference type="SMART" id="SM00360">
    <property type="entry name" value="RRM"/>
    <property type="match status" value="1"/>
</dbReference>
<evidence type="ECO:0000313" key="6">
    <source>
        <dbReference type="Proteomes" id="UP000886520"/>
    </source>
</evidence>
<evidence type="ECO:0000259" key="4">
    <source>
        <dbReference type="PROSITE" id="PS50102"/>
    </source>
</evidence>